<feature type="compositionally biased region" description="Low complexity" evidence="1">
    <location>
        <begin position="980"/>
        <end position="994"/>
    </location>
</feature>
<reference evidence="2 3" key="1">
    <citation type="journal article" date="2021" name="MBio">
        <title>A New Model Trypanosomatid, Novymonas esmeraldas: Genomic Perception of Its 'Candidatus Pandoraea novymonadis' Endosymbiont.</title>
        <authorList>
            <person name="Zakharova A."/>
            <person name="Saura A."/>
            <person name="Butenko A."/>
            <person name="Podesvova L."/>
            <person name="Warmusova S."/>
            <person name="Kostygov A.Y."/>
            <person name="Nenarokova A."/>
            <person name="Lukes J."/>
            <person name="Opperdoes F.R."/>
            <person name="Yurchenko V."/>
        </authorList>
    </citation>
    <scope>NUCLEOTIDE SEQUENCE [LARGE SCALE GENOMIC DNA]</scope>
    <source>
        <strain evidence="2 3">E262AT.01</strain>
    </source>
</reference>
<sequence>MESDPNNVTMAAKAHRRRSAITIIVPGEDGKPVHPEPAARNSPQKEHSTFDSFKAKPRCPTPDPNDTVNGMMPHHMGNVAPPPPHMMYAAAPTHGSGPAVVPPARSGAPPAAALPRGKSTNGAAPSKTGALPQVSPPLTAPQHQLPPTRQAAANRLANMHLFPVTPPSHFAAPRRLSGSGREAEPVTVPTLPSHPPPLSATLISDGTSMWRATVSDDAADGRRAGATGKAPFTSVNAAAPPLDAAAAHRTAGRLPSSGRLKLKSDGDAGPRGGAASTAGAAASTPRASAAGNAASAAPAAVTSHLAGNGGGPASTPYPASQQRRLSAPPLQPTAVWTSSTQRPPPASTHPHTPANAVGLPRGEDSPTTHAPAGRRSTVPQVRPPHQIDLTRLPRPPVRRVPDPLLAVSGHDEKLNSRTTLKSTSPDTTSPPSGDNDDSCKSTGTRSSSGDTDDAKSASAARDSSLVMNDFSLGSALNLTSAWSEAASPRQHTVSPPVDMKPALTRNAAKEEPVEVVVSPPASPLASGRVAQGVSSSNSRDTAAANDVSGVQVLDELLEDASATDFSVVLDSSDLATISGGRQRQLTTSSSSRTVPSGVNGSHGRTSTATTAEANDTSSSSFGLLPQTGSAVSKSAPLAALVHTSSSPLVSAPQLPQGDSRARRARDASVRLPSPVTLDSLIFPKTTEWSISSPLTSGSRHRHNVAARPGRTQNSGGEFSFSGVGGRAKVDERRHAGATVVPFPSDENLCEALPKVNTSTSNWNLDALTSAEKESLASGSAVAASDLRTHPTSRHSASGSSSHPSPSPATDTEPVAPLTTDRWHVTQSLSIDPDLFSFSQLPHEQQGSTVAKLRKMFESNKEKRPRGSRSADMAPSTVAPRSPSGHTNSAPQLNASRANSNNSTTSTSARGAAKGSPQQQSGSGACKTCATVTKRTQGGANSSHVSASQQSLRSLTVVPSVLDYSLCQMSPPPTASVKTSAGCSGQAASDGADAGQGRRGVSSLSLERYDDAASAITESSSSPLMRRTTMSHTRNNASSVKTSPGVVTSVSLQRSDPGFSLACFDDANTSGDTVNLHDRYDI</sequence>
<organism evidence="2 3">
    <name type="scientific">Novymonas esmeraldas</name>
    <dbReference type="NCBI Taxonomy" id="1808958"/>
    <lineage>
        <taxon>Eukaryota</taxon>
        <taxon>Discoba</taxon>
        <taxon>Euglenozoa</taxon>
        <taxon>Kinetoplastea</taxon>
        <taxon>Metakinetoplastina</taxon>
        <taxon>Trypanosomatida</taxon>
        <taxon>Trypanosomatidae</taxon>
        <taxon>Novymonas</taxon>
    </lineage>
</organism>
<dbReference type="Proteomes" id="UP001430356">
    <property type="component" value="Unassembled WGS sequence"/>
</dbReference>
<feature type="region of interest" description="Disordered" evidence="1">
    <location>
        <begin position="483"/>
        <end position="545"/>
    </location>
</feature>
<feature type="region of interest" description="Disordered" evidence="1">
    <location>
        <begin position="578"/>
        <end position="621"/>
    </location>
</feature>
<feature type="compositionally biased region" description="Low complexity" evidence="1">
    <location>
        <begin position="514"/>
        <end position="526"/>
    </location>
</feature>
<feature type="region of interest" description="Disordered" evidence="1">
    <location>
        <begin position="171"/>
        <end position="205"/>
    </location>
</feature>
<dbReference type="EMBL" id="JAECZO010000052">
    <property type="protein sequence ID" value="KAK7195344.1"/>
    <property type="molecule type" value="Genomic_DNA"/>
</dbReference>
<feature type="compositionally biased region" description="Low complexity" evidence="1">
    <location>
        <begin position="793"/>
        <end position="803"/>
    </location>
</feature>
<dbReference type="AlphaFoldDB" id="A0AAW0EQD2"/>
<feature type="region of interest" description="Disordered" evidence="1">
    <location>
        <begin position="972"/>
        <end position="1001"/>
    </location>
</feature>
<feature type="compositionally biased region" description="Low complexity" evidence="1">
    <location>
        <begin position="581"/>
        <end position="593"/>
    </location>
</feature>
<gene>
    <name evidence="2" type="ORF">NESM_000460900</name>
</gene>
<feature type="compositionally biased region" description="Polar residues" evidence="1">
    <location>
        <begin position="594"/>
        <end position="621"/>
    </location>
</feature>
<feature type="region of interest" description="Disordered" evidence="1">
    <location>
        <begin position="857"/>
        <end position="924"/>
    </location>
</feature>
<feature type="region of interest" description="Disordered" evidence="1">
    <location>
        <begin position="246"/>
        <end position="281"/>
    </location>
</feature>
<feature type="compositionally biased region" description="Low complexity" evidence="1">
    <location>
        <begin position="893"/>
        <end position="912"/>
    </location>
</feature>
<evidence type="ECO:0000313" key="3">
    <source>
        <dbReference type="Proteomes" id="UP001430356"/>
    </source>
</evidence>
<feature type="compositionally biased region" description="Polar residues" evidence="1">
    <location>
        <begin position="883"/>
        <end position="892"/>
    </location>
</feature>
<name>A0AAW0EQD2_9TRYP</name>
<feature type="region of interest" description="Disordered" evidence="1">
    <location>
        <begin position="643"/>
        <end position="668"/>
    </location>
</feature>
<feature type="compositionally biased region" description="Low complexity" evidence="1">
    <location>
        <begin position="418"/>
        <end position="433"/>
    </location>
</feature>
<feature type="region of interest" description="Disordered" evidence="1">
    <location>
        <begin position="778"/>
        <end position="814"/>
    </location>
</feature>
<feature type="region of interest" description="Disordered" evidence="1">
    <location>
        <begin position="690"/>
        <end position="723"/>
    </location>
</feature>
<protein>
    <submittedName>
        <fullName evidence="2">Uncharacterized protein</fullName>
    </submittedName>
</protein>
<feature type="region of interest" description="Disordered" evidence="1">
    <location>
        <begin position="93"/>
        <end position="152"/>
    </location>
</feature>
<accession>A0AAW0EQD2</accession>
<feature type="compositionally biased region" description="Low complexity" evidence="1">
    <location>
        <begin position="93"/>
        <end position="116"/>
    </location>
</feature>
<feature type="region of interest" description="Disordered" evidence="1">
    <location>
        <begin position="23"/>
        <end position="75"/>
    </location>
</feature>
<feature type="compositionally biased region" description="Basic and acidic residues" evidence="1">
    <location>
        <begin position="659"/>
        <end position="668"/>
    </location>
</feature>
<proteinExistence type="predicted"/>
<keyword evidence="3" id="KW-1185">Reference proteome</keyword>
<evidence type="ECO:0000256" key="1">
    <source>
        <dbReference type="SAM" id="MobiDB-lite"/>
    </source>
</evidence>
<evidence type="ECO:0000313" key="2">
    <source>
        <dbReference type="EMBL" id="KAK7195344.1"/>
    </source>
</evidence>
<feature type="region of interest" description="Disordered" evidence="1">
    <location>
        <begin position="303"/>
        <end position="465"/>
    </location>
</feature>
<comment type="caution">
    <text evidence="2">The sequence shown here is derived from an EMBL/GenBank/DDBJ whole genome shotgun (WGS) entry which is preliminary data.</text>
</comment>